<sequence>MTDPTPVPGARLNRRALFGAAAATLGTAAAVGAAGTAAMAPAQAAAPGTAGLPDALVKAFRKPGTATAAGFRWWWPHGLVDPVEVAREVDQVADAGFGVLEVADVTHSLRARGIEIDVASHGWGTGPWVAGVKAALARAAQRGVRVDVTVGPSWPAAVPTITPDDDAACTELVHGQATLLAGQAYDAALPEPVVEAASSVTRQELVTVQAHRVTGHVRDRNNNITSTILDPASYVDLAAEVDGEHLTWAAPAEPAGATWVLLATWQRGSGQEPEAGPHTSPRAYVVDHFSRRGAQKVIDLWEDRVLDGELRALFRAAGGYLFEDSLEIETDATIWTRDFLDAFEATHDYDLRPWLPFVLEKDEKYQFSLAAADPTTADNLRTNEVRDDYNIVLSDLYRDQHLRPMQEFAKTLGMGIRIQPYGLETDTMQHAAVVDVPETESLGFKNLDDYRVMAAGRDLAGHKVLSCEAICYNGAAYNTTWGANSTSPTAQNQALFTINSIFVAGVNHLMVHGFPYAKAPDVTWPGFAAFSPYYNNAVGFGEAWGPRTPQWQHVPGIAAYLARTQLVLQTGAPKYDVAFWRHKGWASTGIGPQWITNNGTKLGWSHSFVSASLLALDGVDFANGRLAPDGPAYKAVVVGPDNLRGNAFTMDVDGAKRLFALGRKGLPIVLIGDWTQVTPAGRDDAAATTEVRSLMTQIGALPTTRTVPEAEVGNALAALGVVRDVEHTDSTVMHVRRVTGDVDLYYLANARHAENRRLNPVQQDVWLTATDRASVPWLLDAWTGEVTRIAAYERSGARVRVRVDLVPGQSTVVALAAPGAGVARSVLPVATAGQSIVARGANAALRTTTAGTFELTKADGRTAKVVVDRVRQPVVPASWSLELEDWRPANPADPKDLATSKEVLTRDLASVQAWSKVSGLEDVSGVGRYRMTVDLGADWTAADGAFLELGEVNDTFRVRVNGELLPALDPMDAVVDLGHTLVPGANVIEVEVASTLLNRLRVVTPGVYGVTTRQSYGLTGPVRLVPYVEKVVPA</sequence>
<feature type="signal peptide" evidence="1">
    <location>
        <begin position="1"/>
        <end position="44"/>
    </location>
</feature>
<evidence type="ECO:0000313" key="3">
    <source>
        <dbReference type="Proteomes" id="UP000562045"/>
    </source>
</evidence>
<feature type="chain" id="PRO_5031451303" description="Alpha-L-rhamnosidase" evidence="1">
    <location>
        <begin position="45"/>
        <end position="1034"/>
    </location>
</feature>
<proteinExistence type="predicted"/>
<evidence type="ECO:0000256" key="1">
    <source>
        <dbReference type="SAM" id="SignalP"/>
    </source>
</evidence>
<dbReference type="Gene3D" id="2.60.120.260">
    <property type="entry name" value="Galactose-binding domain-like"/>
    <property type="match status" value="1"/>
</dbReference>
<name>A0A7Y9ZJ30_9ACTN</name>
<dbReference type="InterPro" id="IPR053161">
    <property type="entry name" value="Ulvan_degrading_GH"/>
</dbReference>
<dbReference type="RefSeq" id="WP_179649447.1">
    <property type="nucleotide sequence ID" value="NZ_JACBZM010000001.1"/>
</dbReference>
<evidence type="ECO:0008006" key="4">
    <source>
        <dbReference type="Google" id="ProtNLM"/>
    </source>
</evidence>
<evidence type="ECO:0000313" key="2">
    <source>
        <dbReference type="EMBL" id="NYI45771.1"/>
    </source>
</evidence>
<dbReference type="InterPro" id="IPR008979">
    <property type="entry name" value="Galactose-bd-like_sf"/>
</dbReference>
<dbReference type="SUPFAM" id="SSF49785">
    <property type="entry name" value="Galactose-binding domain-like"/>
    <property type="match status" value="1"/>
</dbReference>
<reference evidence="2 3" key="1">
    <citation type="submission" date="2020-07" db="EMBL/GenBank/DDBJ databases">
        <title>Sequencing the genomes of 1000 actinobacteria strains.</title>
        <authorList>
            <person name="Klenk H.-P."/>
        </authorList>
    </citation>
    <scope>NUCLEOTIDE SEQUENCE [LARGE SCALE GENOMIC DNA]</scope>
    <source>
        <strain evidence="2 3">DSM 15131</strain>
    </source>
</reference>
<dbReference type="PROSITE" id="PS51318">
    <property type="entry name" value="TAT"/>
    <property type="match status" value="1"/>
</dbReference>
<dbReference type="Proteomes" id="UP000562045">
    <property type="component" value="Unassembled WGS sequence"/>
</dbReference>
<comment type="caution">
    <text evidence="2">The sequence shown here is derived from an EMBL/GenBank/DDBJ whole genome shotgun (WGS) entry which is preliminary data.</text>
</comment>
<accession>A0A7Y9ZJ30</accession>
<keyword evidence="1" id="KW-0732">Signal</keyword>
<gene>
    <name evidence="2" type="ORF">BJ993_002851</name>
</gene>
<dbReference type="AlphaFoldDB" id="A0A7Y9ZJ30"/>
<dbReference type="EMBL" id="JACBZM010000001">
    <property type="protein sequence ID" value="NYI45771.1"/>
    <property type="molecule type" value="Genomic_DNA"/>
</dbReference>
<protein>
    <recommendedName>
        <fullName evidence="4">Alpha-L-rhamnosidase</fullName>
    </recommendedName>
</protein>
<dbReference type="Pfam" id="PF17132">
    <property type="entry name" value="Glyco_hydro_106"/>
    <property type="match status" value="1"/>
</dbReference>
<organism evidence="2 3">
    <name type="scientific">Nocardioides aromaticivorans</name>
    <dbReference type="NCBI Taxonomy" id="200618"/>
    <lineage>
        <taxon>Bacteria</taxon>
        <taxon>Bacillati</taxon>
        <taxon>Actinomycetota</taxon>
        <taxon>Actinomycetes</taxon>
        <taxon>Propionibacteriales</taxon>
        <taxon>Nocardioidaceae</taxon>
        <taxon>Nocardioides</taxon>
    </lineage>
</organism>
<dbReference type="PANTHER" id="PTHR36848:SF2">
    <property type="entry name" value="SECRETED PROTEIN"/>
    <property type="match status" value="1"/>
</dbReference>
<dbReference type="PANTHER" id="PTHR36848">
    <property type="entry name" value="DNA-BINDING PROTEIN (PUTATIVE SECRETED PROTEIN)-RELATED"/>
    <property type="match status" value="1"/>
</dbReference>
<dbReference type="InterPro" id="IPR006311">
    <property type="entry name" value="TAT_signal"/>
</dbReference>